<dbReference type="GO" id="GO:0006508">
    <property type="term" value="P:proteolysis"/>
    <property type="evidence" value="ECO:0007669"/>
    <property type="project" value="UniProtKB-KW"/>
</dbReference>
<comment type="catalytic activity">
    <reaction evidence="1">
        <text>an L-aminoacyl-L-amino acid + H2O = 2 an L-alpha-amino acid</text>
        <dbReference type="Rhea" id="RHEA:48940"/>
        <dbReference type="ChEBI" id="CHEBI:15377"/>
        <dbReference type="ChEBI" id="CHEBI:59869"/>
        <dbReference type="ChEBI" id="CHEBI:77460"/>
        <dbReference type="EC" id="3.4.13.19"/>
    </reaction>
</comment>
<accession>A0AA42DMN2</accession>
<dbReference type="InterPro" id="IPR047804">
    <property type="entry name" value="C69_dipept_A-like"/>
</dbReference>
<dbReference type="Pfam" id="PF03577">
    <property type="entry name" value="Peptidase_C69"/>
    <property type="match status" value="1"/>
</dbReference>
<name>A0AA42DMN2_9FIRM</name>
<organism evidence="8 9">
    <name type="scientific">Holtiella tumoricola</name>
    <dbReference type="NCBI Taxonomy" id="3018743"/>
    <lineage>
        <taxon>Bacteria</taxon>
        <taxon>Bacillati</taxon>
        <taxon>Bacillota</taxon>
        <taxon>Clostridia</taxon>
        <taxon>Lachnospirales</taxon>
        <taxon>Cellulosilyticaceae</taxon>
        <taxon>Holtiella</taxon>
    </lineage>
</organism>
<proteinExistence type="inferred from homology"/>
<dbReference type="PANTHER" id="PTHR12994">
    <property type="entry name" value="SECERNIN"/>
    <property type="match status" value="1"/>
</dbReference>
<dbReference type="GO" id="GO:0016805">
    <property type="term" value="F:dipeptidase activity"/>
    <property type="evidence" value="ECO:0007669"/>
    <property type="project" value="UniProtKB-KW"/>
</dbReference>
<comment type="similarity">
    <text evidence="2 6">Belongs to the peptidase C69 family.</text>
</comment>
<evidence type="ECO:0000256" key="6">
    <source>
        <dbReference type="RuleBase" id="RU364089"/>
    </source>
</evidence>
<dbReference type="EC" id="3.4.-.-" evidence="6"/>
<reference evidence="8" key="1">
    <citation type="journal article" date="2023" name="Int. J. Syst. Evol. Microbiol.">
        <title>&lt;i&gt;Holtiella tumoricola&lt;/i&gt; gen. nov. sp. nov., isolated from a human clinical sample.</title>
        <authorList>
            <person name="Allen-Vercoe E."/>
            <person name="Daigneault M.C."/>
            <person name="Vancuren S.J."/>
            <person name="Cochrane K."/>
            <person name="O'Neal L.L."/>
            <person name="Sankaranarayanan K."/>
            <person name="Lawson P.A."/>
        </authorList>
    </citation>
    <scope>NUCLEOTIDE SEQUENCE</scope>
    <source>
        <strain evidence="8">CC70A</strain>
    </source>
</reference>
<gene>
    <name evidence="8" type="ORF">PBV87_09715</name>
</gene>
<dbReference type="AlphaFoldDB" id="A0AA42DMN2"/>
<evidence type="ECO:0000256" key="1">
    <source>
        <dbReference type="ARBA" id="ARBA00001670"/>
    </source>
</evidence>
<protein>
    <recommendedName>
        <fullName evidence="6">Dipeptidase</fullName>
        <ecNumber evidence="6">3.4.-.-</ecNumber>
    </recommendedName>
</protein>
<dbReference type="Proteomes" id="UP001169242">
    <property type="component" value="Unassembled WGS sequence"/>
</dbReference>
<evidence type="ECO:0000256" key="4">
    <source>
        <dbReference type="ARBA" id="ARBA00022801"/>
    </source>
</evidence>
<evidence type="ECO:0000256" key="5">
    <source>
        <dbReference type="ARBA" id="ARBA00022997"/>
    </source>
</evidence>
<dbReference type="Gene3D" id="3.60.60.10">
    <property type="entry name" value="Penicillin V Acylase, Chain A"/>
    <property type="match status" value="1"/>
</dbReference>
<dbReference type="RefSeq" id="WP_271012093.1">
    <property type="nucleotide sequence ID" value="NZ_JAQIFT010000040.1"/>
</dbReference>
<sequence>MSKKNNLLKGLMTLLLSLSVSVNVFACTGVVVGKNATEDGSIIMGRTEDIGAAYNKNFVVVPATTYKKGEMFEDLNGFKIEQPAKAYKYTMLPDVEEHEDGIYAAAGINEQGVAMTATVSAAVNDAIKAIDPLVENGIREAAIPSVVLPRVKTAREGVKVLGEIVEQYGSAEGNIILFADNEEAWYMEILSGHQWAAVKVPDDMYAVIPNAFMLGYVDLNDTENVMASKDVINMPAQHGLVKNYEGKFHLALTYGPEMSEGNRLRAWGGQHFFSASQEIALDTPVFDLFMKADDKISVDEVMDLQRYRYEGTENDVNLPENKGKRAIGTEAQAECHIIQMKESYPKEVGGLMWMAMGNAEHAVYLPTFGGITDTHEAYKVPGVNYNEASAYWTFRGLSTLAELDRVNFGKGVRDYWKQYELNLIKAQAQVDQKVIELVKTNKTAAATYMTEQGINTAEDALTKAKEIHSQLYTFVAKHGGGRTIKAPFAPVVK</sequence>
<evidence type="ECO:0000313" key="9">
    <source>
        <dbReference type="Proteomes" id="UP001169242"/>
    </source>
</evidence>
<dbReference type="InterPro" id="IPR005322">
    <property type="entry name" value="Peptidase_C69"/>
</dbReference>
<keyword evidence="4 6" id="KW-0378">Hydrolase</keyword>
<dbReference type="PANTHER" id="PTHR12994:SF17">
    <property type="entry name" value="LD30995P"/>
    <property type="match status" value="1"/>
</dbReference>
<dbReference type="EMBL" id="JAQIFT010000040">
    <property type="protein sequence ID" value="MDA3731753.1"/>
    <property type="molecule type" value="Genomic_DNA"/>
</dbReference>
<dbReference type="NCBIfam" id="NF033678">
    <property type="entry name" value="C69_fam_dipept"/>
    <property type="match status" value="1"/>
</dbReference>
<evidence type="ECO:0000256" key="2">
    <source>
        <dbReference type="ARBA" id="ARBA00007225"/>
    </source>
</evidence>
<feature type="signal peptide" evidence="7">
    <location>
        <begin position="1"/>
        <end position="26"/>
    </location>
</feature>
<comment type="caution">
    <text evidence="8">The sequence shown here is derived from an EMBL/GenBank/DDBJ whole genome shotgun (WGS) entry which is preliminary data.</text>
</comment>
<dbReference type="GO" id="GO:0070004">
    <property type="term" value="F:cysteine-type exopeptidase activity"/>
    <property type="evidence" value="ECO:0007669"/>
    <property type="project" value="InterPro"/>
</dbReference>
<feature type="chain" id="PRO_5041265411" description="Dipeptidase" evidence="7">
    <location>
        <begin position="27"/>
        <end position="493"/>
    </location>
</feature>
<evidence type="ECO:0000256" key="3">
    <source>
        <dbReference type="ARBA" id="ARBA00022670"/>
    </source>
</evidence>
<keyword evidence="7" id="KW-0732">Signal</keyword>
<evidence type="ECO:0000256" key="7">
    <source>
        <dbReference type="SAM" id="SignalP"/>
    </source>
</evidence>
<keyword evidence="9" id="KW-1185">Reference proteome</keyword>
<keyword evidence="3 6" id="KW-0645">Protease</keyword>
<evidence type="ECO:0000313" key="8">
    <source>
        <dbReference type="EMBL" id="MDA3731753.1"/>
    </source>
</evidence>
<keyword evidence="5 6" id="KW-0224">Dipeptidase</keyword>